<sequence length="228" mass="26253">MGAEITEVVLRSFGAYTLLMIINYCLGKQTLSQMTNHDFITAVMMGAIGANLAFDLQVSYWYSFTALLVIGGIGYGTTWMSLKNRGMRGWFSGTPTVFIEDGRILEKNLKKQKYNMDSLNQSLREKDVFDITEVEYAVLEPDGHLSVMKREKSTDGDNRRFPVELIMDGKIIERNLRSLKLSERWLYEQLKRRNAVLEEVFYCVRGPDGTLAFDFYEDHITNPVDKER</sequence>
<reference evidence="10 11" key="1">
    <citation type="submission" date="2017-10" db="EMBL/GenBank/DDBJ databases">
        <title>Bacillus sp. nov., a halophilic bacterium isolated from a Yangshapao Lake.</title>
        <authorList>
            <person name="Wang H."/>
        </authorList>
    </citation>
    <scope>NUCLEOTIDE SEQUENCE [LARGE SCALE GENOMIC DNA]</scope>
    <source>
        <strain evidence="10 11">YSP-3</strain>
    </source>
</reference>
<comment type="subcellular location">
    <subcellularLocation>
        <location evidence="1">Cell membrane</location>
        <topology evidence="1">Multi-pass membrane protein</topology>
    </subcellularLocation>
</comment>
<evidence type="ECO:0000313" key="11">
    <source>
        <dbReference type="Proteomes" id="UP000248066"/>
    </source>
</evidence>
<evidence type="ECO:0000259" key="8">
    <source>
        <dbReference type="Pfam" id="PF04239"/>
    </source>
</evidence>
<keyword evidence="5 7" id="KW-1133">Transmembrane helix</keyword>
<evidence type="ECO:0008006" key="12">
    <source>
        <dbReference type="Google" id="ProtNLM"/>
    </source>
</evidence>
<evidence type="ECO:0000313" key="10">
    <source>
        <dbReference type="EMBL" id="PYZ98918.1"/>
    </source>
</evidence>
<feature type="domain" description="YetF-like N-terminal transmembrane" evidence="9">
    <location>
        <begin position="15"/>
        <end position="73"/>
    </location>
</feature>
<keyword evidence="11" id="KW-1185">Reference proteome</keyword>
<keyword evidence="6 7" id="KW-0472">Membrane</keyword>
<gene>
    <name evidence="10" type="ORF">CR205_10210</name>
</gene>
<keyword evidence="3" id="KW-1003">Cell membrane</keyword>
<dbReference type="InterPro" id="IPR048454">
    <property type="entry name" value="YetF_N"/>
</dbReference>
<dbReference type="InterPro" id="IPR007353">
    <property type="entry name" value="DUF421"/>
</dbReference>
<dbReference type="Gene3D" id="3.30.240.20">
    <property type="entry name" value="bsu07140 like domains"/>
    <property type="match status" value="2"/>
</dbReference>
<evidence type="ECO:0000256" key="1">
    <source>
        <dbReference type="ARBA" id="ARBA00004651"/>
    </source>
</evidence>
<feature type="domain" description="YetF C-terminal" evidence="8">
    <location>
        <begin position="83"/>
        <end position="203"/>
    </location>
</feature>
<dbReference type="Proteomes" id="UP000248066">
    <property type="component" value="Unassembled WGS sequence"/>
</dbReference>
<evidence type="ECO:0000256" key="3">
    <source>
        <dbReference type="ARBA" id="ARBA00022475"/>
    </source>
</evidence>
<feature type="transmembrane region" description="Helical" evidence="7">
    <location>
        <begin position="6"/>
        <end position="26"/>
    </location>
</feature>
<dbReference type="GO" id="GO:0005886">
    <property type="term" value="C:plasma membrane"/>
    <property type="evidence" value="ECO:0007669"/>
    <property type="project" value="UniProtKB-SubCell"/>
</dbReference>
<dbReference type="EMBL" id="PDOF01000001">
    <property type="protein sequence ID" value="PYZ98918.1"/>
    <property type="molecule type" value="Genomic_DNA"/>
</dbReference>
<evidence type="ECO:0000256" key="2">
    <source>
        <dbReference type="ARBA" id="ARBA00006448"/>
    </source>
</evidence>
<evidence type="ECO:0000256" key="7">
    <source>
        <dbReference type="SAM" id="Phobius"/>
    </source>
</evidence>
<organism evidence="10 11">
    <name type="scientific">Alteribacter lacisalsi</name>
    <dbReference type="NCBI Taxonomy" id="2045244"/>
    <lineage>
        <taxon>Bacteria</taxon>
        <taxon>Bacillati</taxon>
        <taxon>Bacillota</taxon>
        <taxon>Bacilli</taxon>
        <taxon>Bacillales</taxon>
        <taxon>Bacillaceae</taxon>
        <taxon>Alteribacter</taxon>
    </lineage>
</organism>
<proteinExistence type="inferred from homology"/>
<feature type="transmembrane region" description="Helical" evidence="7">
    <location>
        <begin position="38"/>
        <end position="54"/>
    </location>
</feature>
<comment type="caution">
    <text evidence="10">The sequence shown here is derived from an EMBL/GenBank/DDBJ whole genome shotgun (WGS) entry which is preliminary data.</text>
</comment>
<dbReference type="PANTHER" id="PTHR34582:SF7">
    <property type="entry name" value="UPF0702 TRANSMEMBRANE PROTEIN YDFS"/>
    <property type="match status" value="1"/>
</dbReference>
<protein>
    <recommendedName>
        <fullName evidence="12">DUF421 domain-containing protein</fullName>
    </recommendedName>
</protein>
<dbReference type="RefSeq" id="WP_110519206.1">
    <property type="nucleotide sequence ID" value="NZ_PDOF01000001.1"/>
</dbReference>
<feature type="transmembrane region" description="Helical" evidence="7">
    <location>
        <begin position="60"/>
        <end position="82"/>
    </location>
</feature>
<evidence type="ECO:0000256" key="6">
    <source>
        <dbReference type="ARBA" id="ARBA00023136"/>
    </source>
</evidence>
<evidence type="ECO:0000259" key="9">
    <source>
        <dbReference type="Pfam" id="PF20730"/>
    </source>
</evidence>
<evidence type="ECO:0000256" key="5">
    <source>
        <dbReference type="ARBA" id="ARBA00022989"/>
    </source>
</evidence>
<name>A0A2W0HYP9_9BACI</name>
<evidence type="ECO:0000256" key="4">
    <source>
        <dbReference type="ARBA" id="ARBA00022692"/>
    </source>
</evidence>
<dbReference type="Pfam" id="PF20730">
    <property type="entry name" value="YetF_N"/>
    <property type="match status" value="1"/>
</dbReference>
<dbReference type="OrthoDB" id="9778331at2"/>
<accession>A0A2W0HYP9</accession>
<dbReference type="Pfam" id="PF04239">
    <property type="entry name" value="DUF421"/>
    <property type="match status" value="1"/>
</dbReference>
<dbReference type="InterPro" id="IPR023090">
    <property type="entry name" value="UPF0702_alpha/beta_dom_sf"/>
</dbReference>
<dbReference type="AlphaFoldDB" id="A0A2W0HYP9"/>
<dbReference type="PANTHER" id="PTHR34582">
    <property type="entry name" value="UPF0702 TRANSMEMBRANE PROTEIN YCAP"/>
    <property type="match status" value="1"/>
</dbReference>
<comment type="similarity">
    <text evidence="2">Belongs to the UPF0702 family.</text>
</comment>
<keyword evidence="4 7" id="KW-0812">Transmembrane</keyword>